<feature type="compositionally biased region" description="Basic and acidic residues" evidence="1">
    <location>
        <begin position="103"/>
        <end position="112"/>
    </location>
</feature>
<organism evidence="3">
    <name type="scientific">Perkinsus marinus (strain ATCC 50983 / TXsc)</name>
    <dbReference type="NCBI Taxonomy" id="423536"/>
    <lineage>
        <taxon>Eukaryota</taxon>
        <taxon>Sar</taxon>
        <taxon>Alveolata</taxon>
        <taxon>Perkinsozoa</taxon>
        <taxon>Perkinsea</taxon>
        <taxon>Perkinsida</taxon>
        <taxon>Perkinsidae</taxon>
        <taxon>Perkinsus</taxon>
    </lineage>
</organism>
<feature type="compositionally biased region" description="Polar residues" evidence="1">
    <location>
        <begin position="75"/>
        <end position="90"/>
    </location>
</feature>
<dbReference type="GeneID" id="9047723"/>
<dbReference type="AlphaFoldDB" id="C5LIT2"/>
<evidence type="ECO:0000256" key="1">
    <source>
        <dbReference type="SAM" id="MobiDB-lite"/>
    </source>
</evidence>
<evidence type="ECO:0000313" key="3">
    <source>
        <dbReference type="Proteomes" id="UP000007800"/>
    </source>
</evidence>
<dbReference type="EMBL" id="GG682243">
    <property type="protein sequence ID" value="EER03485.1"/>
    <property type="molecule type" value="Genomic_DNA"/>
</dbReference>
<dbReference type="Proteomes" id="UP000007800">
    <property type="component" value="Unassembled WGS sequence"/>
</dbReference>
<reference evidence="2 3" key="1">
    <citation type="submission" date="2008-07" db="EMBL/GenBank/DDBJ databases">
        <authorList>
            <person name="El-Sayed N."/>
            <person name="Caler E."/>
            <person name="Inman J."/>
            <person name="Amedeo P."/>
            <person name="Hass B."/>
            <person name="Wortman J."/>
        </authorList>
    </citation>
    <scope>NUCLEOTIDE SEQUENCE [LARGE SCALE GENOMIC DNA]</scope>
    <source>
        <strain evidence="3">ATCC 50983 / TXsc</strain>
    </source>
</reference>
<name>C5LIT2_PERM5</name>
<proteinExistence type="predicted"/>
<feature type="region of interest" description="Disordered" evidence="1">
    <location>
        <begin position="41"/>
        <end position="115"/>
    </location>
</feature>
<dbReference type="InParanoid" id="C5LIT2"/>
<keyword evidence="3" id="KW-1185">Reference proteome</keyword>
<protein>
    <submittedName>
        <fullName evidence="2">Uncharacterized protein</fullName>
    </submittedName>
</protein>
<accession>C5LIT2</accession>
<evidence type="ECO:0000313" key="2">
    <source>
        <dbReference type="EMBL" id="EER03485.1"/>
    </source>
</evidence>
<sequence>MKPDGSVEPFHKIMEEETMKRGKRVSVAQITQINKIIKYHSSATNDKDDENTDVNRLNGWANTQEDADIDRKYPTTHQQPLGSVHTNLPGQTRGGDSDNGGGENKKSPKNDGGEVVNTYNALAVPATCPPEVHDTTSEGLMVPRRSIVIQNREKNGYRSAIAEAEEVHIRSIL</sequence>
<gene>
    <name evidence="2" type="ORF">Pmar_PMAR014704</name>
</gene>
<dbReference type="RefSeq" id="XP_002771669.1">
    <property type="nucleotide sequence ID" value="XM_002771623.1"/>
</dbReference>